<feature type="compositionally biased region" description="Acidic residues" evidence="1">
    <location>
        <begin position="289"/>
        <end position="362"/>
    </location>
</feature>
<reference evidence="3" key="2">
    <citation type="submission" date="2015-01" db="EMBL/GenBank/DDBJ databases">
        <title>Evolutionary Origins and Diversification of the Mycorrhizal Mutualists.</title>
        <authorList>
            <consortium name="DOE Joint Genome Institute"/>
            <consortium name="Mycorrhizal Genomics Consortium"/>
            <person name="Kohler A."/>
            <person name="Kuo A."/>
            <person name="Nagy L.G."/>
            <person name="Floudas D."/>
            <person name="Copeland A."/>
            <person name="Barry K.W."/>
            <person name="Cichocki N."/>
            <person name="Veneault-Fourrey C."/>
            <person name="LaButti K."/>
            <person name="Lindquist E.A."/>
            <person name="Lipzen A."/>
            <person name="Lundell T."/>
            <person name="Morin E."/>
            <person name="Murat C."/>
            <person name="Riley R."/>
            <person name="Ohm R."/>
            <person name="Sun H."/>
            <person name="Tunlid A."/>
            <person name="Henrissat B."/>
            <person name="Grigoriev I.V."/>
            <person name="Hibbett D.S."/>
            <person name="Martin F."/>
        </authorList>
    </citation>
    <scope>NUCLEOTIDE SEQUENCE [LARGE SCALE GENOMIC DNA]</scope>
    <source>
        <strain evidence="3">h7</strain>
    </source>
</reference>
<gene>
    <name evidence="2" type="ORF">M413DRAFT_337005</name>
</gene>
<keyword evidence="3" id="KW-1185">Reference proteome</keyword>
<evidence type="ECO:0000313" key="2">
    <source>
        <dbReference type="EMBL" id="KIM45287.1"/>
    </source>
</evidence>
<reference evidence="2 3" key="1">
    <citation type="submission" date="2014-04" db="EMBL/GenBank/DDBJ databases">
        <authorList>
            <consortium name="DOE Joint Genome Institute"/>
            <person name="Kuo A."/>
            <person name="Gay G."/>
            <person name="Dore J."/>
            <person name="Kohler A."/>
            <person name="Nagy L.G."/>
            <person name="Floudas D."/>
            <person name="Copeland A."/>
            <person name="Barry K.W."/>
            <person name="Cichocki N."/>
            <person name="Veneault-Fourrey C."/>
            <person name="LaButti K."/>
            <person name="Lindquist E.A."/>
            <person name="Lipzen A."/>
            <person name="Lundell T."/>
            <person name="Morin E."/>
            <person name="Murat C."/>
            <person name="Sun H."/>
            <person name="Tunlid A."/>
            <person name="Henrissat B."/>
            <person name="Grigoriev I.V."/>
            <person name="Hibbett D.S."/>
            <person name="Martin F."/>
            <person name="Nordberg H.P."/>
            <person name="Cantor M.N."/>
            <person name="Hua S.X."/>
        </authorList>
    </citation>
    <scope>NUCLEOTIDE SEQUENCE [LARGE SCALE GENOMIC DNA]</scope>
    <source>
        <strain evidence="3">h7</strain>
    </source>
</reference>
<feature type="region of interest" description="Disordered" evidence="1">
    <location>
        <begin position="230"/>
        <end position="377"/>
    </location>
</feature>
<feature type="region of interest" description="Disordered" evidence="1">
    <location>
        <begin position="389"/>
        <end position="408"/>
    </location>
</feature>
<dbReference type="HOGENOM" id="CLU_631699_0_0_1"/>
<dbReference type="EMBL" id="KN831772">
    <property type="protein sequence ID" value="KIM45287.1"/>
    <property type="molecule type" value="Genomic_DNA"/>
</dbReference>
<feature type="compositionally biased region" description="Basic and acidic residues" evidence="1">
    <location>
        <begin position="389"/>
        <end position="403"/>
    </location>
</feature>
<sequence>MPIRSAYPFLFTSTSTFSLYVHFHSLAMHRFNYIIIPALFFINMGVDGATIANTLTSSNHPIRDSPIHHARGAALLQDRQYRAADYSSDPASATDQPLPTEVVDTDNGPQDISSPAFLPRGSLSPPLTGHSKRGDRPVINFRQPLPRAFSADHSASFQRRLDSGLSMNAVSDVVPDGSARPISDSLATKMPADAPPVSNLSPPPANVLPAGSLDSSSVSNAVGTSNLMNSALGPGGVRDELSHFGPKPRDMGLSHGMGSLSVVPSFARDTTTDAPQVWAEDANTKDAAEDSEDDNNETAGDDPAEDSEEDTNESDPDDAAEDSEDAIAEDDADEAARDSEDDTDADGAGEDDQETDTGDSDDATAALESRQLKSVPSRVVKVAQAVKGQDKLEKTGESVEKNSKGAVMTGVAKAGSTVKGMKPSGKHHLELSEE</sequence>
<dbReference type="AlphaFoldDB" id="A0A0C2YWB9"/>
<feature type="region of interest" description="Disordered" evidence="1">
    <location>
        <begin position="85"/>
        <end position="136"/>
    </location>
</feature>
<dbReference type="Proteomes" id="UP000053424">
    <property type="component" value="Unassembled WGS sequence"/>
</dbReference>
<protein>
    <submittedName>
        <fullName evidence="2">Uncharacterized protein</fullName>
    </submittedName>
</protein>
<proteinExistence type="predicted"/>
<name>A0A0C2YWB9_HEBCY</name>
<evidence type="ECO:0000256" key="1">
    <source>
        <dbReference type="SAM" id="MobiDB-lite"/>
    </source>
</evidence>
<feature type="compositionally biased region" description="Basic and acidic residues" evidence="1">
    <location>
        <begin position="237"/>
        <end position="252"/>
    </location>
</feature>
<organism evidence="2 3">
    <name type="scientific">Hebeloma cylindrosporum</name>
    <dbReference type="NCBI Taxonomy" id="76867"/>
    <lineage>
        <taxon>Eukaryota</taxon>
        <taxon>Fungi</taxon>
        <taxon>Dikarya</taxon>
        <taxon>Basidiomycota</taxon>
        <taxon>Agaricomycotina</taxon>
        <taxon>Agaricomycetes</taxon>
        <taxon>Agaricomycetidae</taxon>
        <taxon>Agaricales</taxon>
        <taxon>Agaricineae</taxon>
        <taxon>Hymenogastraceae</taxon>
        <taxon>Hebeloma</taxon>
    </lineage>
</organism>
<dbReference type="OrthoDB" id="3070793at2759"/>
<evidence type="ECO:0000313" key="3">
    <source>
        <dbReference type="Proteomes" id="UP000053424"/>
    </source>
</evidence>
<accession>A0A0C2YWB9</accession>